<dbReference type="Proteomes" id="UP001304683">
    <property type="component" value="Chromosome"/>
</dbReference>
<evidence type="ECO:0000256" key="4">
    <source>
        <dbReference type="ARBA" id="ARBA00022840"/>
    </source>
</evidence>
<evidence type="ECO:0000313" key="8">
    <source>
        <dbReference type="Proteomes" id="UP001304683"/>
    </source>
</evidence>
<dbReference type="Gene3D" id="3.40.50.300">
    <property type="entry name" value="P-loop containing nucleotide triphosphate hydrolases"/>
    <property type="match status" value="1"/>
</dbReference>
<name>A0ABZ0QN15_9FIRM</name>
<sequence length="434" mass="44818">MSGGHSHGDAAIETRGLVRQFGRFQALAGIDLVVPRGAVYGFIGPNGAGKTTCLRILAGLLDPTAGSVRVCGLDAVRDRDELARVVGYMPDFFGVYDDLLVTEYLDFYAACYGLRGPRARRLRDDLLELVGLAHKAGEMVHSLSRGMKQRLGLARALIHDPEVLLLDEPASGLDPAARIEFRELIRELAAMGKTVLVSSHILSELADFSTHVGILARGRLLVSGPIDRVLAAVRRRSARIRFALAAAGWDGGAAGRVTAGAGSQGLGAPGPVDGSSAETWPGREASFNQQVFTDPAALLARAREVLARMPEVTHVEEPEPRAAAAAAPGAGAGGGAGATPADAAGPTAGGAGAPAWAAAGYARAPELIVDYEGDEATLAAINAQLVAAGLPVAHLAEVGGSLEEAFLHVVESLEEPGSRQAGQPGEPGPRGVRS</sequence>
<dbReference type="CDD" id="cd03230">
    <property type="entry name" value="ABC_DR_subfamily_A"/>
    <property type="match status" value="1"/>
</dbReference>
<organism evidence="7 8">
    <name type="scientific">Thermaerobacter composti</name>
    <dbReference type="NCBI Taxonomy" id="554949"/>
    <lineage>
        <taxon>Bacteria</taxon>
        <taxon>Bacillati</taxon>
        <taxon>Bacillota</taxon>
        <taxon>Clostridia</taxon>
        <taxon>Eubacteriales</taxon>
        <taxon>Clostridiales Family XVII. Incertae Sedis</taxon>
        <taxon>Thermaerobacter</taxon>
    </lineage>
</organism>
<dbReference type="RefSeq" id="WP_318750449.1">
    <property type="nucleotide sequence ID" value="NZ_CP132508.1"/>
</dbReference>
<feature type="region of interest" description="Disordered" evidence="5">
    <location>
        <begin position="262"/>
        <end position="281"/>
    </location>
</feature>
<dbReference type="EMBL" id="CP132508">
    <property type="protein sequence ID" value="WPD18634.1"/>
    <property type="molecule type" value="Genomic_DNA"/>
</dbReference>
<comment type="similarity">
    <text evidence="1">Belongs to the ABC transporter superfamily.</text>
</comment>
<dbReference type="PANTHER" id="PTHR43335:SF3">
    <property type="entry name" value="ABC TRANSPORTER"/>
    <property type="match status" value="1"/>
</dbReference>
<dbReference type="InterPro" id="IPR003593">
    <property type="entry name" value="AAA+_ATPase"/>
</dbReference>
<evidence type="ECO:0000256" key="5">
    <source>
        <dbReference type="SAM" id="MobiDB-lite"/>
    </source>
</evidence>
<feature type="domain" description="ABC transporter" evidence="6">
    <location>
        <begin position="12"/>
        <end position="242"/>
    </location>
</feature>
<dbReference type="InterPro" id="IPR003439">
    <property type="entry name" value="ABC_transporter-like_ATP-bd"/>
</dbReference>
<dbReference type="SUPFAM" id="SSF52540">
    <property type="entry name" value="P-loop containing nucleoside triphosphate hydrolases"/>
    <property type="match status" value="1"/>
</dbReference>
<evidence type="ECO:0000256" key="2">
    <source>
        <dbReference type="ARBA" id="ARBA00022448"/>
    </source>
</evidence>
<evidence type="ECO:0000256" key="3">
    <source>
        <dbReference type="ARBA" id="ARBA00022741"/>
    </source>
</evidence>
<dbReference type="SMART" id="SM00382">
    <property type="entry name" value="AAA"/>
    <property type="match status" value="1"/>
</dbReference>
<keyword evidence="8" id="KW-1185">Reference proteome</keyword>
<dbReference type="GO" id="GO:0005524">
    <property type="term" value="F:ATP binding"/>
    <property type="evidence" value="ECO:0007669"/>
    <property type="project" value="UniProtKB-KW"/>
</dbReference>
<keyword evidence="3" id="KW-0547">Nucleotide-binding</keyword>
<feature type="region of interest" description="Disordered" evidence="5">
    <location>
        <begin position="313"/>
        <end position="351"/>
    </location>
</feature>
<reference evidence="7 8" key="1">
    <citation type="submission" date="2023-08" db="EMBL/GenBank/DDBJ databases">
        <title>Genome sequence of Thermaerobacter compostii strain Ins1, a spore-forming filamentous bacterium isolated from a deep geothermal reservoir.</title>
        <authorList>
            <person name="Bregnard D."/>
            <person name="Gonzalez D."/>
            <person name="Junier P."/>
        </authorList>
    </citation>
    <scope>NUCLEOTIDE SEQUENCE [LARGE SCALE GENOMIC DNA]</scope>
    <source>
        <strain evidence="7 8">Ins1</strain>
    </source>
</reference>
<evidence type="ECO:0000256" key="1">
    <source>
        <dbReference type="ARBA" id="ARBA00005417"/>
    </source>
</evidence>
<evidence type="ECO:0000259" key="6">
    <source>
        <dbReference type="PROSITE" id="PS50893"/>
    </source>
</evidence>
<keyword evidence="4 7" id="KW-0067">ATP-binding</keyword>
<feature type="region of interest" description="Disordered" evidence="5">
    <location>
        <begin position="413"/>
        <end position="434"/>
    </location>
</feature>
<keyword evidence="2" id="KW-0813">Transport</keyword>
<dbReference type="InterPro" id="IPR027417">
    <property type="entry name" value="P-loop_NTPase"/>
</dbReference>
<proteinExistence type="inferred from homology"/>
<accession>A0ABZ0QN15</accession>
<gene>
    <name evidence="7" type="ORF">Q5761_09750</name>
</gene>
<dbReference type="PANTHER" id="PTHR43335">
    <property type="entry name" value="ABC TRANSPORTER, ATP-BINDING PROTEIN"/>
    <property type="match status" value="1"/>
</dbReference>
<dbReference type="Pfam" id="PF00005">
    <property type="entry name" value="ABC_tran"/>
    <property type="match status" value="1"/>
</dbReference>
<evidence type="ECO:0000313" key="7">
    <source>
        <dbReference type="EMBL" id="WPD18634.1"/>
    </source>
</evidence>
<dbReference type="PROSITE" id="PS50893">
    <property type="entry name" value="ABC_TRANSPORTER_2"/>
    <property type="match status" value="1"/>
</dbReference>
<protein>
    <submittedName>
        <fullName evidence="7">ABC transporter ATP-binding protein</fullName>
    </submittedName>
</protein>